<evidence type="ECO:0000313" key="4">
    <source>
        <dbReference type="EMBL" id="SCB61840.1"/>
    </source>
</evidence>
<comment type="similarity">
    <text evidence="1">Belongs to the ComF/GntX family.</text>
</comment>
<dbReference type="Pfam" id="PF00156">
    <property type="entry name" value="Pribosyltran"/>
    <property type="match status" value="1"/>
</dbReference>
<dbReference type="SUPFAM" id="SSF53271">
    <property type="entry name" value="PRTase-like"/>
    <property type="match status" value="1"/>
</dbReference>
<dbReference type="Pfam" id="PF18912">
    <property type="entry name" value="DZR_2"/>
    <property type="match status" value="1"/>
</dbReference>
<dbReference type="InterPro" id="IPR000836">
    <property type="entry name" value="PRTase_dom"/>
</dbReference>
<sequence length="267" mass="28923">MREQANLGGMKSIQFERPVEFLRAQILRPFSALADFLYPPACSVCGISTGGHRGLCAKCWSGIRFIERPFCEVLGIPFSHDLGAGILSAEAIANPPPFDRLRSAATHDHAVRDLVHGLKYRDRTDLAPMMAGWMLRASDGAVESCDALIPVPLHRTRMLARKFNQAAELARHMASLSGKPLLAATLIRVKRTSQQVGLGAKAREDNVRGAFAITKGCENEVFGKRIVLVDDVYTTGATVAAASRTLRKAGAADITVLTFARALSEPI</sequence>
<reference evidence="4 5" key="1">
    <citation type="submission" date="2016-08" db="EMBL/GenBank/DDBJ databases">
        <authorList>
            <person name="Seilhamer J.J."/>
        </authorList>
    </citation>
    <scope>NUCLEOTIDE SEQUENCE [LARGE SCALE GENOMIC DNA]</scope>
    <source>
        <strain evidence="4 5">HBR26</strain>
    </source>
</reference>
<evidence type="ECO:0000256" key="1">
    <source>
        <dbReference type="ARBA" id="ARBA00008007"/>
    </source>
</evidence>
<dbReference type="STRING" id="1138170.GA0061105_12512"/>
<dbReference type="CDD" id="cd06223">
    <property type="entry name" value="PRTases_typeI"/>
    <property type="match status" value="1"/>
</dbReference>
<evidence type="ECO:0000259" key="3">
    <source>
        <dbReference type="Pfam" id="PF18912"/>
    </source>
</evidence>
<gene>
    <name evidence="4" type="ORF">GA0061105_12512</name>
</gene>
<dbReference type="InterPro" id="IPR029057">
    <property type="entry name" value="PRTase-like"/>
</dbReference>
<protein>
    <submittedName>
        <fullName evidence="4">ComF family protein</fullName>
    </submittedName>
</protein>
<dbReference type="PANTHER" id="PTHR47505">
    <property type="entry name" value="DNA UTILIZATION PROTEIN YHGH"/>
    <property type="match status" value="1"/>
</dbReference>
<dbReference type="InterPro" id="IPR044005">
    <property type="entry name" value="DZR_2"/>
</dbReference>
<dbReference type="Gene3D" id="3.40.50.2020">
    <property type="match status" value="1"/>
</dbReference>
<evidence type="ECO:0000259" key="2">
    <source>
        <dbReference type="Pfam" id="PF00156"/>
    </source>
</evidence>
<organism evidence="4 5">
    <name type="scientific">Rhizobium aethiopicum</name>
    <dbReference type="NCBI Taxonomy" id="1138170"/>
    <lineage>
        <taxon>Bacteria</taxon>
        <taxon>Pseudomonadati</taxon>
        <taxon>Pseudomonadota</taxon>
        <taxon>Alphaproteobacteria</taxon>
        <taxon>Hyphomicrobiales</taxon>
        <taxon>Rhizobiaceae</taxon>
        <taxon>Rhizobium/Agrobacterium group</taxon>
        <taxon>Rhizobium</taxon>
    </lineage>
</organism>
<evidence type="ECO:0000313" key="5">
    <source>
        <dbReference type="Proteomes" id="UP000198723"/>
    </source>
</evidence>
<accession>A0A1C3YBN6</accession>
<dbReference type="EMBL" id="FMAJ01000025">
    <property type="protein sequence ID" value="SCB61840.1"/>
    <property type="molecule type" value="Genomic_DNA"/>
</dbReference>
<dbReference type="InterPro" id="IPR051910">
    <property type="entry name" value="ComF/GntX_DNA_util-trans"/>
</dbReference>
<dbReference type="AlphaFoldDB" id="A0A1C3YBN6"/>
<feature type="domain" description="Double zinc ribbon" evidence="3">
    <location>
        <begin position="34"/>
        <end position="81"/>
    </location>
</feature>
<feature type="domain" description="Phosphoribosyltransferase" evidence="2">
    <location>
        <begin position="216"/>
        <end position="262"/>
    </location>
</feature>
<proteinExistence type="inferred from homology"/>
<name>A0A1C3YBN6_9HYPH</name>
<dbReference type="Proteomes" id="UP000198723">
    <property type="component" value="Unassembled WGS sequence"/>
</dbReference>
<dbReference type="PANTHER" id="PTHR47505:SF1">
    <property type="entry name" value="DNA UTILIZATION PROTEIN YHGH"/>
    <property type="match status" value="1"/>
</dbReference>